<protein>
    <recommendedName>
        <fullName evidence="2">non-specific serine/threonine protein kinase</fullName>
        <ecNumber evidence="2">2.7.11.1</ecNumber>
    </recommendedName>
</protein>
<dbReference type="PANTHER" id="PTHR32444:SF236">
    <property type="entry name" value="D-MANNOSE BINDING LECTIN FAMILY PROTEIN, EXPRESSED"/>
    <property type="match status" value="1"/>
</dbReference>
<comment type="catalytic activity">
    <reaction evidence="4">
        <text>L-threonyl-[protein] + ATP = O-phospho-L-threonyl-[protein] + ADP + H(+)</text>
        <dbReference type="Rhea" id="RHEA:46608"/>
        <dbReference type="Rhea" id="RHEA-COMP:11060"/>
        <dbReference type="Rhea" id="RHEA-COMP:11605"/>
        <dbReference type="ChEBI" id="CHEBI:15378"/>
        <dbReference type="ChEBI" id="CHEBI:30013"/>
        <dbReference type="ChEBI" id="CHEBI:30616"/>
        <dbReference type="ChEBI" id="CHEBI:61977"/>
        <dbReference type="ChEBI" id="CHEBI:456216"/>
        <dbReference type="EC" id="2.7.11.1"/>
    </reaction>
</comment>
<evidence type="ECO:0000256" key="5">
    <source>
        <dbReference type="ARBA" id="ARBA00048679"/>
    </source>
</evidence>
<evidence type="ECO:0000313" key="8">
    <source>
        <dbReference type="EnsemblPlants" id="TuG1812G0200005338.01.T01.cds458046"/>
    </source>
</evidence>
<dbReference type="GO" id="GO:0051707">
    <property type="term" value="P:response to other organism"/>
    <property type="evidence" value="ECO:0007669"/>
    <property type="project" value="UniProtKB-ARBA"/>
</dbReference>
<reference evidence="8" key="3">
    <citation type="submission" date="2022-06" db="UniProtKB">
        <authorList>
            <consortium name="EnsemblPlants"/>
        </authorList>
    </citation>
    <scope>IDENTIFICATION</scope>
</reference>
<dbReference type="SMART" id="SM00108">
    <property type="entry name" value="B_lectin"/>
    <property type="match status" value="1"/>
</dbReference>
<evidence type="ECO:0000256" key="2">
    <source>
        <dbReference type="ARBA" id="ARBA00012513"/>
    </source>
</evidence>
<dbReference type="GO" id="GO:0016020">
    <property type="term" value="C:membrane"/>
    <property type="evidence" value="ECO:0007669"/>
    <property type="project" value="UniProtKB-SubCell"/>
</dbReference>
<dbReference type="PANTHER" id="PTHR32444">
    <property type="entry name" value="BULB-TYPE LECTIN DOMAIN-CONTAINING PROTEIN"/>
    <property type="match status" value="1"/>
</dbReference>
<dbReference type="AlphaFoldDB" id="A0A8R7PJM8"/>
<proteinExistence type="predicted"/>
<organism evidence="8 9">
    <name type="scientific">Triticum urartu</name>
    <name type="common">Red wild einkorn</name>
    <name type="synonym">Crithodium urartu</name>
    <dbReference type="NCBI Taxonomy" id="4572"/>
    <lineage>
        <taxon>Eukaryota</taxon>
        <taxon>Viridiplantae</taxon>
        <taxon>Streptophyta</taxon>
        <taxon>Embryophyta</taxon>
        <taxon>Tracheophyta</taxon>
        <taxon>Spermatophyta</taxon>
        <taxon>Magnoliopsida</taxon>
        <taxon>Liliopsida</taxon>
        <taxon>Poales</taxon>
        <taxon>Poaceae</taxon>
        <taxon>BOP clade</taxon>
        <taxon>Pooideae</taxon>
        <taxon>Triticodae</taxon>
        <taxon>Triticeae</taxon>
        <taxon>Triticinae</taxon>
        <taxon>Triticum</taxon>
    </lineage>
</organism>
<evidence type="ECO:0000256" key="6">
    <source>
        <dbReference type="SAM" id="MobiDB-lite"/>
    </source>
</evidence>
<feature type="domain" description="Bulb-type lectin" evidence="7">
    <location>
        <begin position="1"/>
        <end position="132"/>
    </location>
</feature>
<name>A0A8R7PJM8_TRIUA</name>
<dbReference type="GO" id="GO:0004674">
    <property type="term" value="F:protein serine/threonine kinase activity"/>
    <property type="evidence" value="ECO:0007669"/>
    <property type="project" value="UniProtKB-EC"/>
</dbReference>
<evidence type="ECO:0000256" key="4">
    <source>
        <dbReference type="ARBA" id="ARBA00047899"/>
    </source>
</evidence>
<dbReference type="InterPro" id="IPR036426">
    <property type="entry name" value="Bulb-type_lectin_dom_sf"/>
</dbReference>
<dbReference type="EC" id="2.7.11.1" evidence="2"/>
<dbReference type="Gramene" id="TuG1812G0200005338.01.T01">
    <property type="protein sequence ID" value="TuG1812G0200005338.01.T01.cds458046"/>
    <property type="gene ID" value="TuG1812G0200005338.01"/>
</dbReference>
<dbReference type="EnsemblPlants" id="TuG1812G0200005338.01.T01">
    <property type="protein sequence ID" value="TuG1812G0200005338.01.T01.cds458046"/>
    <property type="gene ID" value="TuG1812G0200005338.01"/>
</dbReference>
<evidence type="ECO:0000313" key="9">
    <source>
        <dbReference type="Proteomes" id="UP000015106"/>
    </source>
</evidence>
<keyword evidence="9" id="KW-1185">Reference proteome</keyword>
<evidence type="ECO:0000256" key="3">
    <source>
        <dbReference type="ARBA" id="ARBA00023170"/>
    </source>
</evidence>
<reference evidence="9" key="1">
    <citation type="journal article" date="2013" name="Nature">
        <title>Draft genome of the wheat A-genome progenitor Triticum urartu.</title>
        <authorList>
            <person name="Ling H.Q."/>
            <person name="Zhao S."/>
            <person name="Liu D."/>
            <person name="Wang J."/>
            <person name="Sun H."/>
            <person name="Zhang C."/>
            <person name="Fan H."/>
            <person name="Li D."/>
            <person name="Dong L."/>
            <person name="Tao Y."/>
            <person name="Gao C."/>
            <person name="Wu H."/>
            <person name="Li Y."/>
            <person name="Cui Y."/>
            <person name="Guo X."/>
            <person name="Zheng S."/>
            <person name="Wang B."/>
            <person name="Yu K."/>
            <person name="Liang Q."/>
            <person name="Yang W."/>
            <person name="Lou X."/>
            <person name="Chen J."/>
            <person name="Feng M."/>
            <person name="Jian J."/>
            <person name="Zhang X."/>
            <person name="Luo G."/>
            <person name="Jiang Y."/>
            <person name="Liu J."/>
            <person name="Wang Z."/>
            <person name="Sha Y."/>
            <person name="Zhang B."/>
            <person name="Wu H."/>
            <person name="Tang D."/>
            <person name="Shen Q."/>
            <person name="Xue P."/>
            <person name="Zou S."/>
            <person name="Wang X."/>
            <person name="Liu X."/>
            <person name="Wang F."/>
            <person name="Yang Y."/>
            <person name="An X."/>
            <person name="Dong Z."/>
            <person name="Zhang K."/>
            <person name="Zhang X."/>
            <person name="Luo M.C."/>
            <person name="Dvorak J."/>
            <person name="Tong Y."/>
            <person name="Wang J."/>
            <person name="Yang H."/>
            <person name="Li Z."/>
            <person name="Wang D."/>
            <person name="Zhang A."/>
            <person name="Wang J."/>
        </authorList>
    </citation>
    <scope>NUCLEOTIDE SEQUENCE</scope>
    <source>
        <strain evidence="9">cv. G1812</strain>
    </source>
</reference>
<dbReference type="SUPFAM" id="SSF51110">
    <property type="entry name" value="alpha-D-mannose-specific plant lectins"/>
    <property type="match status" value="1"/>
</dbReference>
<keyword evidence="3" id="KW-0675">Receptor</keyword>
<accession>A0A8R7PJM8</accession>
<dbReference type="InterPro" id="IPR001480">
    <property type="entry name" value="Bulb-type_lectin_dom"/>
</dbReference>
<evidence type="ECO:0000259" key="7">
    <source>
        <dbReference type="PROSITE" id="PS50927"/>
    </source>
</evidence>
<evidence type="ECO:0000256" key="1">
    <source>
        <dbReference type="ARBA" id="ARBA00004479"/>
    </source>
</evidence>
<feature type="region of interest" description="Disordered" evidence="6">
    <location>
        <begin position="86"/>
        <end position="105"/>
    </location>
</feature>
<sequence length="219" mass="23470">MFDSGGDVADGETLVSAGGAFTMGFFSLGVPARRYLGIWFSVSEYAVCWVANRDSPLTGTSGVLVLGNAGRLLLTDGGQDRRRFRGGAAAGVRQPGRARSGQRCPPVAVVRPPVEHLAARHEDRQEPVDGGRVVHHVVALGHRPVSRPLPARHGDEGAAGERALAQRRQEVPHRAVERRPGDGVVRRHVLVPGDGKPRRGHLRLPRQGRAAILARGGDR</sequence>
<dbReference type="Proteomes" id="UP000015106">
    <property type="component" value="Chromosome 2"/>
</dbReference>
<comment type="catalytic activity">
    <reaction evidence="5">
        <text>L-seryl-[protein] + ATP = O-phospho-L-seryl-[protein] + ADP + H(+)</text>
        <dbReference type="Rhea" id="RHEA:17989"/>
        <dbReference type="Rhea" id="RHEA-COMP:9863"/>
        <dbReference type="Rhea" id="RHEA-COMP:11604"/>
        <dbReference type="ChEBI" id="CHEBI:15378"/>
        <dbReference type="ChEBI" id="CHEBI:29999"/>
        <dbReference type="ChEBI" id="CHEBI:30616"/>
        <dbReference type="ChEBI" id="CHEBI:83421"/>
        <dbReference type="ChEBI" id="CHEBI:456216"/>
        <dbReference type="EC" id="2.7.11.1"/>
    </reaction>
</comment>
<dbReference type="PROSITE" id="PS50927">
    <property type="entry name" value="BULB_LECTIN"/>
    <property type="match status" value="1"/>
</dbReference>
<reference evidence="8" key="2">
    <citation type="submission" date="2018-03" db="EMBL/GenBank/DDBJ databases">
        <title>The Triticum urartu genome reveals the dynamic nature of wheat genome evolution.</title>
        <authorList>
            <person name="Ling H."/>
            <person name="Ma B."/>
            <person name="Shi X."/>
            <person name="Liu H."/>
            <person name="Dong L."/>
            <person name="Sun H."/>
            <person name="Cao Y."/>
            <person name="Gao Q."/>
            <person name="Zheng S."/>
            <person name="Li Y."/>
            <person name="Yu Y."/>
            <person name="Du H."/>
            <person name="Qi M."/>
            <person name="Li Y."/>
            <person name="Yu H."/>
            <person name="Cui Y."/>
            <person name="Wang N."/>
            <person name="Chen C."/>
            <person name="Wu H."/>
            <person name="Zhao Y."/>
            <person name="Zhang J."/>
            <person name="Li Y."/>
            <person name="Zhou W."/>
            <person name="Zhang B."/>
            <person name="Hu W."/>
            <person name="Eijk M."/>
            <person name="Tang J."/>
            <person name="Witsenboer H."/>
            <person name="Zhao S."/>
            <person name="Li Z."/>
            <person name="Zhang A."/>
            <person name="Wang D."/>
            <person name="Liang C."/>
        </authorList>
    </citation>
    <scope>NUCLEOTIDE SEQUENCE [LARGE SCALE GENOMIC DNA]</scope>
    <source>
        <strain evidence="8">cv. G1812</strain>
    </source>
</reference>
<comment type="subcellular location">
    <subcellularLocation>
        <location evidence="1">Membrane</location>
        <topology evidence="1">Single-pass type I membrane protein</topology>
    </subcellularLocation>
</comment>